<gene>
    <name evidence="3" type="ORF">A3H70_05600</name>
</gene>
<name>A0A1G2BV21_9BACT</name>
<protein>
    <recommendedName>
        <fullName evidence="5">DUF5666 domain-containing protein</fullName>
    </recommendedName>
</protein>
<evidence type="ECO:0000313" key="4">
    <source>
        <dbReference type="Proteomes" id="UP000178109"/>
    </source>
</evidence>
<dbReference type="AlphaFoldDB" id="A0A1G2BV21"/>
<proteinExistence type="predicted"/>
<accession>A0A1G2BV21</accession>
<keyword evidence="2" id="KW-1133">Transmembrane helix</keyword>
<evidence type="ECO:0000256" key="2">
    <source>
        <dbReference type="SAM" id="Phobius"/>
    </source>
</evidence>
<reference evidence="3 4" key="1">
    <citation type="journal article" date="2016" name="Nat. Commun.">
        <title>Thousands of microbial genomes shed light on interconnected biogeochemical processes in an aquifer system.</title>
        <authorList>
            <person name="Anantharaman K."/>
            <person name="Brown C.T."/>
            <person name="Hug L.A."/>
            <person name="Sharon I."/>
            <person name="Castelle C.J."/>
            <person name="Probst A.J."/>
            <person name="Thomas B.C."/>
            <person name="Singh A."/>
            <person name="Wilkins M.J."/>
            <person name="Karaoz U."/>
            <person name="Brodie E.L."/>
            <person name="Williams K.H."/>
            <person name="Hubbard S.S."/>
            <person name="Banfield J.F."/>
        </authorList>
    </citation>
    <scope>NUCLEOTIDE SEQUENCE [LARGE SCALE GENOMIC DNA]</scope>
</reference>
<keyword evidence="2" id="KW-0812">Transmembrane</keyword>
<dbReference type="STRING" id="1798553.A3H70_05600"/>
<dbReference type="EMBL" id="MHKO01000007">
    <property type="protein sequence ID" value="OGY93015.1"/>
    <property type="molecule type" value="Genomic_DNA"/>
</dbReference>
<comment type="caution">
    <text evidence="3">The sequence shown here is derived from an EMBL/GenBank/DDBJ whole genome shotgun (WGS) entry which is preliminary data.</text>
</comment>
<feature type="transmembrane region" description="Helical" evidence="2">
    <location>
        <begin position="6"/>
        <end position="25"/>
    </location>
</feature>
<evidence type="ECO:0000256" key="1">
    <source>
        <dbReference type="SAM" id="MobiDB-lite"/>
    </source>
</evidence>
<feature type="region of interest" description="Disordered" evidence="1">
    <location>
        <begin position="33"/>
        <end position="55"/>
    </location>
</feature>
<evidence type="ECO:0008006" key="5">
    <source>
        <dbReference type="Google" id="ProtNLM"/>
    </source>
</evidence>
<organism evidence="3 4">
    <name type="scientific">Candidatus Komeilibacteria bacterium RIFCSPLOWO2_02_FULL_48_11</name>
    <dbReference type="NCBI Taxonomy" id="1798553"/>
    <lineage>
        <taxon>Bacteria</taxon>
        <taxon>Candidatus Komeiliibacteriota</taxon>
    </lineage>
</organism>
<sequence length="145" mass="15002">MKNKQVTIVIIIAVLAGGLGFYGGLKYGQSQSPSFGRQQMGQQFRNTGGANPQGNRNGPAGGGFVTGEIISQDDKSITVKLRDGGSKIIFFSDTTSISKMADGVKTDLAVGKEITATGSANSDGSITAQSIQIRPVLPPSGQNPK</sequence>
<dbReference type="Proteomes" id="UP000178109">
    <property type="component" value="Unassembled WGS sequence"/>
</dbReference>
<keyword evidence="2" id="KW-0472">Membrane</keyword>
<evidence type="ECO:0000313" key="3">
    <source>
        <dbReference type="EMBL" id="OGY93015.1"/>
    </source>
</evidence>